<protein>
    <submittedName>
        <fullName evidence="1">Uncharacterized protein</fullName>
    </submittedName>
</protein>
<evidence type="ECO:0000313" key="1">
    <source>
        <dbReference type="EMBL" id="KAK8946114.1"/>
    </source>
</evidence>
<name>A0ABR2LPT6_9ASPA</name>
<accession>A0ABR2LPT6</accession>
<comment type="caution">
    <text evidence="1">The sequence shown here is derived from an EMBL/GenBank/DDBJ whole genome shotgun (WGS) entry which is preliminary data.</text>
</comment>
<evidence type="ECO:0000313" key="2">
    <source>
        <dbReference type="Proteomes" id="UP001412067"/>
    </source>
</evidence>
<dbReference type="Proteomes" id="UP001412067">
    <property type="component" value="Unassembled WGS sequence"/>
</dbReference>
<reference evidence="1 2" key="1">
    <citation type="journal article" date="2022" name="Nat. Plants">
        <title>Genomes of leafy and leafless Platanthera orchids illuminate the evolution of mycoheterotrophy.</title>
        <authorList>
            <person name="Li M.H."/>
            <person name="Liu K.W."/>
            <person name="Li Z."/>
            <person name="Lu H.C."/>
            <person name="Ye Q.L."/>
            <person name="Zhang D."/>
            <person name="Wang J.Y."/>
            <person name="Li Y.F."/>
            <person name="Zhong Z.M."/>
            <person name="Liu X."/>
            <person name="Yu X."/>
            <person name="Liu D.K."/>
            <person name="Tu X.D."/>
            <person name="Liu B."/>
            <person name="Hao Y."/>
            <person name="Liao X.Y."/>
            <person name="Jiang Y.T."/>
            <person name="Sun W.H."/>
            <person name="Chen J."/>
            <person name="Chen Y.Q."/>
            <person name="Ai Y."/>
            <person name="Zhai J.W."/>
            <person name="Wu S.S."/>
            <person name="Zhou Z."/>
            <person name="Hsiao Y.Y."/>
            <person name="Wu W.L."/>
            <person name="Chen Y.Y."/>
            <person name="Lin Y.F."/>
            <person name="Hsu J.L."/>
            <person name="Li C.Y."/>
            <person name="Wang Z.W."/>
            <person name="Zhao X."/>
            <person name="Zhong W.Y."/>
            <person name="Ma X.K."/>
            <person name="Ma L."/>
            <person name="Huang J."/>
            <person name="Chen G.Z."/>
            <person name="Huang M.Z."/>
            <person name="Huang L."/>
            <person name="Peng D.H."/>
            <person name="Luo Y.B."/>
            <person name="Zou S.Q."/>
            <person name="Chen S.P."/>
            <person name="Lan S."/>
            <person name="Tsai W.C."/>
            <person name="Van de Peer Y."/>
            <person name="Liu Z.J."/>
        </authorList>
    </citation>
    <scope>NUCLEOTIDE SEQUENCE [LARGE SCALE GENOMIC DNA]</scope>
    <source>
        <strain evidence="1">Lor288</strain>
    </source>
</reference>
<sequence>MAVSTLTYLLDVMASSDDGNSARPRGTVQIRGSAVEPKDFLLLFLKLRMGSVNLTPAQVHIELILSPACSA</sequence>
<proteinExistence type="predicted"/>
<organism evidence="1 2">
    <name type="scientific">Platanthera guangdongensis</name>
    <dbReference type="NCBI Taxonomy" id="2320717"/>
    <lineage>
        <taxon>Eukaryota</taxon>
        <taxon>Viridiplantae</taxon>
        <taxon>Streptophyta</taxon>
        <taxon>Embryophyta</taxon>
        <taxon>Tracheophyta</taxon>
        <taxon>Spermatophyta</taxon>
        <taxon>Magnoliopsida</taxon>
        <taxon>Liliopsida</taxon>
        <taxon>Asparagales</taxon>
        <taxon>Orchidaceae</taxon>
        <taxon>Orchidoideae</taxon>
        <taxon>Orchideae</taxon>
        <taxon>Orchidinae</taxon>
        <taxon>Platanthera</taxon>
    </lineage>
</organism>
<dbReference type="EMBL" id="JBBWWR010000017">
    <property type="protein sequence ID" value="KAK8946114.1"/>
    <property type="molecule type" value="Genomic_DNA"/>
</dbReference>
<gene>
    <name evidence="1" type="ORF">KSP40_PGU011525</name>
</gene>
<keyword evidence="2" id="KW-1185">Reference proteome</keyword>